<name>A0A2L2XDQ7_9FIRM</name>
<evidence type="ECO:0000256" key="5">
    <source>
        <dbReference type="SAM" id="MobiDB-lite"/>
    </source>
</evidence>
<sequence>MIFEGFSVGPMDSNCYIIGCRETLRAAVVDPGAEGARILKRLESLNLDCKYIILTHGHVDHIGALQQVQEATGAQVLIHSADAAMLTNPSRNLSAFMGANIKLKEADRLLKDGDTCDVGKIQIKIIHTPGHTPGGITLVVGDNLITGDTLFAGSVGRSDFPGGDHGQLIASIKDKLLIFPEKTGVYPGHGPSSTIGEEAKHNPFLNGTW</sequence>
<dbReference type="InterPro" id="IPR051453">
    <property type="entry name" value="MBL_Glyoxalase_II"/>
</dbReference>
<dbReference type="PANTHER" id="PTHR46233">
    <property type="entry name" value="HYDROXYACYLGLUTATHIONE HYDROLASE GLOC"/>
    <property type="match status" value="1"/>
</dbReference>
<keyword evidence="3 7" id="KW-0378">Hydrolase</keyword>
<evidence type="ECO:0000256" key="3">
    <source>
        <dbReference type="ARBA" id="ARBA00022801"/>
    </source>
</evidence>
<evidence type="ECO:0000313" key="8">
    <source>
        <dbReference type="Proteomes" id="UP000239549"/>
    </source>
</evidence>
<proteinExistence type="predicted"/>
<gene>
    <name evidence="7" type="ORF">DCCM_3402</name>
</gene>
<dbReference type="GO" id="GO:0046872">
    <property type="term" value="F:metal ion binding"/>
    <property type="evidence" value="ECO:0007669"/>
    <property type="project" value="UniProtKB-KW"/>
</dbReference>
<dbReference type="RefSeq" id="WP_231702753.1">
    <property type="nucleotide sequence ID" value="NZ_BFAV01000130.1"/>
</dbReference>
<evidence type="ECO:0000256" key="4">
    <source>
        <dbReference type="ARBA" id="ARBA00022833"/>
    </source>
</evidence>
<keyword evidence="4" id="KW-0862">Zinc</keyword>
<evidence type="ECO:0000259" key="6">
    <source>
        <dbReference type="SMART" id="SM00849"/>
    </source>
</evidence>
<dbReference type="InterPro" id="IPR036866">
    <property type="entry name" value="RibonucZ/Hydroxyglut_hydro"/>
</dbReference>
<evidence type="ECO:0000313" key="7">
    <source>
        <dbReference type="EMBL" id="GBF34290.1"/>
    </source>
</evidence>
<dbReference type="InterPro" id="IPR001279">
    <property type="entry name" value="Metallo-B-lactamas"/>
</dbReference>
<organism evidence="7 8">
    <name type="scientific">Desulfocucumis palustris</name>
    <dbReference type="NCBI Taxonomy" id="1898651"/>
    <lineage>
        <taxon>Bacteria</taxon>
        <taxon>Bacillati</taxon>
        <taxon>Bacillota</taxon>
        <taxon>Clostridia</taxon>
        <taxon>Eubacteriales</taxon>
        <taxon>Desulfocucumaceae</taxon>
        <taxon>Desulfocucumis</taxon>
    </lineage>
</organism>
<accession>A0A2L2XDQ7</accession>
<dbReference type="Pfam" id="PF00753">
    <property type="entry name" value="Lactamase_B"/>
    <property type="match status" value="1"/>
</dbReference>
<feature type="domain" description="Metallo-beta-lactamase" evidence="6">
    <location>
        <begin position="12"/>
        <end position="189"/>
    </location>
</feature>
<dbReference type="CDD" id="cd06262">
    <property type="entry name" value="metallo-hydrolase-like_MBL-fold"/>
    <property type="match status" value="1"/>
</dbReference>
<keyword evidence="2" id="KW-0479">Metal-binding</keyword>
<dbReference type="SMART" id="SM00849">
    <property type="entry name" value="Lactamase_B"/>
    <property type="match status" value="1"/>
</dbReference>
<protein>
    <submittedName>
        <fullName evidence="7">Hydroxyacylglutathione hydrolase</fullName>
    </submittedName>
</protein>
<dbReference type="Gene3D" id="3.60.15.10">
    <property type="entry name" value="Ribonuclease Z/Hydroxyacylglutathione hydrolase-like"/>
    <property type="match status" value="1"/>
</dbReference>
<comment type="cofactor">
    <cofactor evidence="1">
        <name>Zn(2+)</name>
        <dbReference type="ChEBI" id="CHEBI:29105"/>
    </cofactor>
</comment>
<evidence type="ECO:0000256" key="1">
    <source>
        <dbReference type="ARBA" id="ARBA00001947"/>
    </source>
</evidence>
<dbReference type="PANTHER" id="PTHR46233:SF3">
    <property type="entry name" value="HYDROXYACYLGLUTATHIONE HYDROLASE GLOC"/>
    <property type="match status" value="1"/>
</dbReference>
<feature type="region of interest" description="Disordered" evidence="5">
    <location>
        <begin position="190"/>
        <end position="209"/>
    </location>
</feature>
<keyword evidence="8" id="KW-1185">Reference proteome</keyword>
<evidence type="ECO:0000256" key="2">
    <source>
        <dbReference type="ARBA" id="ARBA00022723"/>
    </source>
</evidence>
<comment type="caution">
    <text evidence="7">The sequence shown here is derived from an EMBL/GenBank/DDBJ whole genome shotgun (WGS) entry which is preliminary data.</text>
</comment>
<reference evidence="8" key="1">
    <citation type="submission" date="2018-02" db="EMBL/GenBank/DDBJ databases">
        <title>Genome sequence of Desulfocucumis palustris strain NAW-5.</title>
        <authorList>
            <person name="Watanabe M."/>
            <person name="Kojima H."/>
            <person name="Fukui M."/>
        </authorList>
    </citation>
    <scope>NUCLEOTIDE SEQUENCE [LARGE SCALE GENOMIC DNA]</scope>
    <source>
        <strain evidence="8">NAW-5</strain>
    </source>
</reference>
<dbReference type="EMBL" id="BFAV01000130">
    <property type="protein sequence ID" value="GBF34290.1"/>
    <property type="molecule type" value="Genomic_DNA"/>
</dbReference>
<dbReference type="SUPFAM" id="SSF56281">
    <property type="entry name" value="Metallo-hydrolase/oxidoreductase"/>
    <property type="match status" value="1"/>
</dbReference>
<dbReference type="Proteomes" id="UP000239549">
    <property type="component" value="Unassembled WGS sequence"/>
</dbReference>
<dbReference type="GO" id="GO:0016787">
    <property type="term" value="F:hydrolase activity"/>
    <property type="evidence" value="ECO:0007669"/>
    <property type="project" value="UniProtKB-KW"/>
</dbReference>
<dbReference type="AlphaFoldDB" id="A0A2L2XDQ7"/>